<dbReference type="EMBL" id="JAUIZM010000002">
    <property type="protein sequence ID" value="KAK1395777.1"/>
    <property type="molecule type" value="Genomic_DNA"/>
</dbReference>
<dbReference type="AlphaFoldDB" id="A0AAD8N4I0"/>
<keyword evidence="2" id="KW-1185">Reference proteome</keyword>
<evidence type="ECO:0000313" key="2">
    <source>
        <dbReference type="Proteomes" id="UP001237642"/>
    </source>
</evidence>
<dbReference type="Proteomes" id="UP001237642">
    <property type="component" value="Unassembled WGS sequence"/>
</dbReference>
<accession>A0AAD8N4I0</accession>
<dbReference type="GO" id="GO:0006364">
    <property type="term" value="P:rRNA processing"/>
    <property type="evidence" value="ECO:0007669"/>
    <property type="project" value="InterPro"/>
</dbReference>
<reference evidence="1" key="2">
    <citation type="submission" date="2023-05" db="EMBL/GenBank/DDBJ databases">
        <authorList>
            <person name="Schelkunov M.I."/>
        </authorList>
    </citation>
    <scope>NUCLEOTIDE SEQUENCE</scope>
    <source>
        <strain evidence="1">Hsosn_3</strain>
        <tissue evidence="1">Leaf</tissue>
    </source>
</reference>
<protein>
    <submittedName>
        <fullName evidence="1">Uncharacterized protein</fullName>
    </submittedName>
</protein>
<name>A0AAD8N4I0_9APIA</name>
<proteinExistence type="predicted"/>
<dbReference type="InterPro" id="IPR029063">
    <property type="entry name" value="SAM-dependent_MTases_sf"/>
</dbReference>
<sequence>MDKIWIVRGARILYLGPHSITTVSHVYDIIGTSGFVHDVTHLPSPCPELSQLKIKRPNANVLSKFAIFNLKVGGHFVVSLPENLKNEVLEALILEHLKDTIDYDFERPERELVIGVQFQCLLHYDFKLSQHACLQREHYYFVGDYTRNLKPDSESDDC</sequence>
<dbReference type="Pfam" id="PF01269">
    <property type="entry name" value="Fibrillarin"/>
    <property type="match status" value="1"/>
</dbReference>
<dbReference type="GO" id="GO:0008168">
    <property type="term" value="F:methyltransferase activity"/>
    <property type="evidence" value="ECO:0007669"/>
    <property type="project" value="InterPro"/>
</dbReference>
<organism evidence="1 2">
    <name type="scientific">Heracleum sosnowskyi</name>
    <dbReference type="NCBI Taxonomy" id="360622"/>
    <lineage>
        <taxon>Eukaryota</taxon>
        <taxon>Viridiplantae</taxon>
        <taxon>Streptophyta</taxon>
        <taxon>Embryophyta</taxon>
        <taxon>Tracheophyta</taxon>
        <taxon>Spermatophyta</taxon>
        <taxon>Magnoliopsida</taxon>
        <taxon>eudicotyledons</taxon>
        <taxon>Gunneridae</taxon>
        <taxon>Pentapetalae</taxon>
        <taxon>asterids</taxon>
        <taxon>campanulids</taxon>
        <taxon>Apiales</taxon>
        <taxon>Apiaceae</taxon>
        <taxon>Apioideae</taxon>
        <taxon>apioid superclade</taxon>
        <taxon>Tordylieae</taxon>
        <taxon>Tordyliinae</taxon>
        <taxon>Heracleum</taxon>
    </lineage>
</organism>
<dbReference type="GO" id="GO:0003723">
    <property type="term" value="F:RNA binding"/>
    <property type="evidence" value="ECO:0007669"/>
    <property type="project" value="InterPro"/>
</dbReference>
<gene>
    <name evidence="1" type="ORF">POM88_005640</name>
</gene>
<dbReference type="Gene3D" id="3.40.50.150">
    <property type="entry name" value="Vaccinia Virus protein VP39"/>
    <property type="match status" value="1"/>
</dbReference>
<evidence type="ECO:0000313" key="1">
    <source>
        <dbReference type="EMBL" id="KAK1395777.1"/>
    </source>
</evidence>
<reference evidence="1" key="1">
    <citation type="submission" date="2023-02" db="EMBL/GenBank/DDBJ databases">
        <title>Genome of toxic invasive species Heracleum sosnowskyi carries increased number of genes despite the absence of recent whole-genome duplications.</title>
        <authorList>
            <person name="Schelkunov M."/>
            <person name="Shtratnikova V."/>
            <person name="Makarenko M."/>
            <person name="Klepikova A."/>
            <person name="Omelchenko D."/>
            <person name="Novikova G."/>
            <person name="Obukhova E."/>
            <person name="Bogdanov V."/>
            <person name="Penin A."/>
            <person name="Logacheva M."/>
        </authorList>
    </citation>
    <scope>NUCLEOTIDE SEQUENCE</scope>
    <source>
        <strain evidence="1">Hsosn_3</strain>
        <tissue evidence="1">Leaf</tissue>
    </source>
</reference>
<comment type="caution">
    <text evidence="1">The sequence shown here is derived from an EMBL/GenBank/DDBJ whole genome shotgun (WGS) entry which is preliminary data.</text>
</comment>
<dbReference type="InterPro" id="IPR000692">
    <property type="entry name" value="Fibrillarin"/>
</dbReference>